<comment type="similarity">
    <text evidence="4">Belongs to the PNP synthase family.</text>
</comment>
<comment type="catalytic activity">
    <reaction evidence="4">
        <text>3-amino-2-oxopropyl phosphate + 1-deoxy-D-xylulose 5-phosphate = pyridoxine 5'-phosphate + phosphate + 2 H2O + H(+)</text>
        <dbReference type="Rhea" id="RHEA:15265"/>
        <dbReference type="ChEBI" id="CHEBI:15377"/>
        <dbReference type="ChEBI" id="CHEBI:15378"/>
        <dbReference type="ChEBI" id="CHEBI:43474"/>
        <dbReference type="ChEBI" id="CHEBI:57279"/>
        <dbReference type="ChEBI" id="CHEBI:57792"/>
        <dbReference type="ChEBI" id="CHEBI:58589"/>
        <dbReference type="EC" id="2.6.99.2"/>
    </reaction>
</comment>
<keyword evidence="2 4" id="KW-0808">Transferase</keyword>
<dbReference type="GO" id="GO:0033856">
    <property type="term" value="F:pyridoxine 5'-phosphate synthase activity"/>
    <property type="evidence" value="ECO:0007669"/>
    <property type="project" value="UniProtKB-UniRule"/>
</dbReference>
<gene>
    <name evidence="4" type="primary">pdxJ</name>
    <name evidence="6" type="ORF">AAH949_06630</name>
</gene>
<dbReference type="InterPro" id="IPR004569">
    <property type="entry name" value="PyrdxlP_synth_PdxJ"/>
</dbReference>
<protein>
    <recommendedName>
        <fullName evidence="4 5">Pyridoxine 5'-phosphate synthase</fullName>
        <shortName evidence="4">PNP synthase</shortName>
        <ecNumber evidence="4 5">2.6.99.2</ecNumber>
    </recommendedName>
</protein>
<feature type="binding site" evidence="4">
    <location>
        <begin position="232"/>
        <end position="233"/>
    </location>
    <ligand>
        <name>3-amino-2-oxopropyl phosphate</name>
        <dbReference type="ChEBI" id="CHEBI:57279"/>
    </ligand>
</feature>
<feature type="binding site" evidence="4">
    <location>
        <position position="211"/>
    </location>
    <ligand>
        <name>3-amino-2-oxopropyl phosphate</name>
        <dbReference type="ChEBI" id="CHEBI:57279"/>
    </ligand>
</feature>
<sequence length="258" mass="29308">MLLGVNIDHIAVLREARKVDDPNVLEAALLCANLCDQITLHVREDRRHTNEKDLENILNFCKNIVNLECSSDEKMIELACKFKPHRITLVPEKREELTTEGGLNLENAKLKTAIKKLKQQKIELSLFIDPNLEDVKKASYLGADFIELHTGHFANLYNALFSNILKTPYAIKELDLPRTQLEEKFKLELEKLANSAKLAHELKLKVAAGHGLNYKNVKYITQITEICELNIGQSIVARSIFVGLERAILEMKALINEN</sequence>
<evidence type="ECO:0000256" key="4">
    <source>
        <dbReference type="HAMAP-Rule" id="MF_00279"/>
    </source>
</evidence>
<dbReference type="Pfam" id="PF03740">
    <property type="entry name" value="PdxJ"/>
    <property type="match status" value="1"/>
</dbReference>
<dbReference type="CDD" id="cd00003">
    <property type="entry name" value="PNPsynthase"/>
    <property type="match status" value="1"/>
</dbReference>
<dbReference type="PANTHER" id="PTHR30456:SF0">
    <property type="entry name" value="PYRIDOXINE 5'-PHOSPHATE SYNTHASE"/>
    <property type="match status" value="1"/>
</dbReference>
<dbReference type="Gene3D" id="3.20.20.70">
    <property type="entry name" value="Aldolase class I"/>
    <property type="match status" value="1"/>
</dbReference>
<dbReference type="NCBIfam" id="NF003627">
    <property type="entry name" value="PRK05265.1-5"/>
    <property type="match status" value="1"/>
</dbReference>
<dbReference type="AlphaFoldDB" id="A0AAU7E5R6"/>
<dbReference type="InterPro" id="IPR036130">
    <property type="entry name" value="Pyridoxine-5'_phos_synth"/>
</dbReference>
<evidence type="ECO:0000256" key="3">
    <source>
        <dbReference type="ARBA" id="ARBA00023096"/>
    </source>
</evidence>
<dbReference type="EC" id="2.6.99.2" evidence="4 5"/>
<feature type="binding site" evidence="4">
    <location>
        <position position="6"/>
    </location>
    <ligand>
        <name>3-amino-2-oxopropyl phosphate</name>
        <dbReference type="ChEBI" id="CHEBI:57279"/>
    </ligand>
</feature>
<feature type="site" description="Transition state stabilizer" evidence="4">
    <location>
        <position position="147"/>
    </location>
</feature>
<feature type="binding site" evidence="4">
    <location>
        <position position="48"/>
    </location>
    <ligand>
        <name>1-deoxy-D-xylulose 5-phosphate</name>
        <dbReference type="ChEBI" id="CHEBI:57792"/>
    </ligand>
</feature>
<dbReference type="EMBL" id="CP155620">
    <property type="protein sequence ID" value="XBJ28767.1"/>
    <property type="molecule type" value="Genomic_DNA"/>
</dbReference>
<evidence type="ECO:0000256" key="5">
    <source>
        <dbReference type="NCBIfam" id="TIGR00559"/>
    </source>
</evidence>
<evidence type="ECO:0000256" key="1">
    <source>
        <dbReference type="ARBA" id="ARBA00022490"/>
    </source>
</evidence>
<name>A0AAU7E5R6_9BACT</name>
<feature type="active site" description="Proton acceptor" evidence="4">
    <location>
        <position position="68"/>
    </location>
</feature>
<reference evidence="6" key="1">
    <citation type="submission" date="2024-05" db="EMBL/GenBank/DDBJ databases">
        <title>Campylobacter coli isolated from environmental waters in Slovenia.</title>
        <authorList>
            <person name="Zautner A.E."/>
            <person name="Bunk B."/>
            <person name="Riedel T."/>
            <person name="Sproeer C."/>
        </authorList>
    </citation>
    <scope>NUCLEOTIDE SEQUENCE</scope>
    <source>
        <strain evidence="6">CCS1377</strain>
    </source>
</reference>
<feature type="binding site" evidence="4">
    <location>
        <position position="98"/>
    </location>
    <ligand>
        <name>1-deoxy-D-xylulose 5-phosphate</name>
        <dbReference type="ChEBI" id="CHEBI:57792"/>
    </ligand>
</feature>
<comment type="function">
    <text evidence="4">Catalyzes the complicated ring closure reaction between the two acyclic compounds 1-deoxy-D-xylulose-5-phosphate (DXP) and 3-amino-2-oxopropyl phosphate (1-amino-acetone-3-phosphate or AAP) to form pyridoxine 5'-phosphate (PNP) and inorganic phosphate.</text>
</comment>
<dbReference type="GO" id="GO:0008615">
    <property type="term" value="P:pyridoxine biosynthetic process"/>
    <property type="evidence" value="ECO:0007669"/>
    <property type="project" value="UniProtKB-UniRule"/>
</dbReference>
<dbReference type="SUPFAM" id="SSF63892">
    <property type="entry name" value="Pyridoxine 5'-phosphate synthase"/>
    <property type="match status" value="1"/>
</dbReference>
<feature type="binding site" evidence="4">
    <location>
        <position position="17"/>
    </location>
    <ligand>
        <name>3-amino-2-oxopropyl phosphate</name>
        <dbReference type="ChEBI" id="CHEBI:57279"/>
    </ligand>
</feature>
<comment type="subunit">
    <text evidence="4">Homooctamer; tetramer of dimers.</text>
</comment>
<proteinExistence type="inferred from homology"/>
<dbReference type="HAMAP" id="MF_00279">
    <property type="entry name" value="PdxJ"/>
    <property type="match status" value="1"/>
</dbReference>
<organism evidence="6">
    <name type="scientific">Campylobacter sp. CCS1377</name>
    <dbReference type="NCBI Taxonomy" id="3158229"/>
    <lineage>
        <taxon>Bacteria</taxon>
        <taxon>Pseudomonadati</taxon>
        <taxon>Campylobacterota</taxon>
        <taxon>Epsilonproteobacteria</taxon>
        <taxon>Campylobacterales</taxon>
        <taxon>Campylobacteraceae</taxon>
        <taxon>Campylobacter</taxon>
    </lineage>
</organism>
<keyword evidence="1 4" id="KW-0963">Cytoplasm</keyword>
<keyword evidence="3 4" id="KW-0664">Pyridoxine biosynthesis</keyword>
<comment type="subcellular location">
    <subcellularLocation>
        <location evidence="4">Cytoplasm</location>
    </subcellularLocation>
</comment>
<feature type="active site" description="Proton donor" evidence="4">
    <location>
        <position position="210"/>
    </location>
</feature>
<feature type="active site" description="Proton acceptor" evidence="4">
    <location>
        <position position="41"/>
    </location>
</feature>
<feature type="binding site" evidence="4">
    <location>
        <begin position="8"/>
        <end position="9"/>
    </location>
    <ligand>
        <name>1-deoxy-D-xylulose 5-phosphate</name>
        <dbReference type="ChEBI" id="CHEBI:57792"/>
    </ligand>
</feature>
<evidence type="ECO:0000256" key="2">
    <source>
        <dbReference type="ARBA" id="ARBA00022679"/>
    </source>
</evidence>
<feature type="binding site" evidence="4">
    <location>
        <position position="43"/>
    </location>
    <ligand>
        <name>1-deoxy-D-xylulose 5-phosphate</name>
        <dbReference type="ChEBI" id="CHEBI:57792"/>
    </ligand>
</feature>
<dbReference type="RefSeq" id="WP_348518301.1">
    <property type="nucleotide sequence ID" value="NZ_CP155620.1"/>
</dbReference>
<dbReference type="InterPro" id="IPR013785">
    <property type="entry name" value="Aldolase_TIM"/>
</dbReference>
<evidence type="ECO:0000313" key="6">
    <source>
        <dbReference type="EMBL" id="XBJ28767.1"/>
    </source>
</evidence>
<dbReference type="NCBIfam" id="TIGR00559">
    <property type="entry name" value="pdxJ"/>
    <property type="match status" value="1"/>
</dbReference>
<dbReference type="NCBIfam" id="NF003625">
    <property type="entry name" value="PRK05265.1-3"/>
    <property type="match status" value="1"/>
</dbReference>
<comment type="pathway">
    <text evidence="4">Cofactor biosynthesis; pyridoxine 5'-phosphate biosynthesis; pyridoxine 5'-phosphate from D-erythrose 4-phosphate: step 5/5.</text>
</comment>
<dbReference type="PANTHER" id="PTHR30456">
    <property type="entry name" value="PYRIDOXINE 5'-PHOSPHATE SYNTHASE"/>
    <property type="match status" value="1"/>
</dbReference>
<accession>A0AAU7E5R6</accession>
<dbReference type="GO" id="GO:0005829">
    <property type="term" value="C:cytosol"/>
    <property type="evidence" value="ECO:0007669"/>
    <property type="project" value="TreeGrafter"/>
</dbReference>